<evidence type="ECO:0000313" key="2">
    <source>
        <dbReference type="Proteomes" id="UP000253046"/>
    </source>
</evidence>
<dbReference type="Proteomes" id="UP000253046">
    <property type="component" value="Unassembled WGS sequence"/>
</dbReference>
<sequence>MSPSTVGALMTNPMINWTLWISQPWWKLALAQIVLITAFICLGNRLVLEELRREIAVSEQQIGEQSRGIRNIQQQLTTMPTLAEMQTQLTAWTKDKTPFSVDMAAQWVTEPLSQSGALLLSWQPVQQNAPATAEDSAWNLSFHSDYSGLINVVRHFISLPYVLRLEQLMVKSTAQASKADRWLRVEMTVMRPTVGRSQRIE</sequence>
<proteinExistence type="predicted"/>
<name>A0A366I1G5_9GAMM</name>
<keyword evidence="2" id="KW-1185">Reference proteome</keyword>
<protein>
    <submittedName>
        <fullName evidence="1">Uncharacterized protein</fullName>
    </submittedName>
</protein>
<organism evidence="1 2">
    <name type="scientific">Brenneria salicis ATCC 15712 = DSM 30166</name>
    <dbReference type="NCBI Taxonomy" id="714314"/>
    <lineage>
        <taxon>Bacteria</taxon>
        <taxon>Pseudomonadati</taxon>
        <taxon>Pseudomonadota</taxon>
        <taxon>Gammaproteobacteria</taxon>
        <taxon>Enterobacterales</taxon>
        <taxon>Pectobacteriaceae</taxon>
        <taxon>Brenneria</taxon>
    </lineage>
</organism>
<dbReference type="AlphaFoldDB" id="A0A366I1G5"/>
<accession>A0A366I1G5</accession>
<dbReference type="RefSeq" id="WP_147247290.1">
    <property type="nucleotide sequence ID" value="NZ_AGJP01000001.1"/>
</dbReference>
<reference evidence="1 2" key="1">
    <citation type="submission" date="2018-06" db="EMBL/GenBank/DDBJ databases">
        <title>Genomic Encyclopedia of Type Strains, Phase IV (KMG-IV): sequencing the most valuable type-strain genomes for metagenomic binning, comparative biology and taxonomic classification.</title>
        <authorList>
            <person name="Goeker M."/>
        </authorList>
    </citation>
    <scope>NUCLEOTIDE SEQUENCE [LARGE SCALE GENOMIC DNA]</scope>
    <source>
        <strain evidence="1 2">DSM 30166</strain>
    </source>
</reference>
<dbReference type="OrthoDB" id="6418693at2"/>
<comment type="caution">
    <text evidence="1">The sequence shown here is derived from an EMBL/GenBank/DDBJ whole genome shotgun (WGS) entry which is preliminary data.</text>
</comment>
<evidence type="ECO:0000313" key="1">
    <source>
        <dbReference type="EMBL" id="RBP61201.1"/>
    </source>
</evidence>
<dbReference type="EMBL" id="QNRY01000025">
    <property type="protein sequence ID" value="RBP61201.1"/>
    <property type="molecule type" value="Genomic_DNA"/>
</dbReference>
<gene>
    <name evidence="1" type="ORF">DES54_1259</name>
</gene>